<gene>
    <name evidence="2" type="ORF">LCGC14_2055680</name>
</gene>
<reference evidence="2" key="1">
    <citation type="journal article" date="2015" name="Nature">
        <title>Complex archaea that bridge the gap between prokaryotes and eukaryotes.</title>
        <authorList>
            <person name="Spang A."/>
            <person name="Saw J.H."/>
            <person name="Jorgensen S.L."/>
            <person name="Zaremba-Niedzwiedzka K."/>
            <person name="Martijn J."/>
            <person name="Lind A.E."/>
            <person name="van Eijk R."/>
            <person name="Schleper C."/>
            <person name="Guy L."/>
            <person name="Ettema T.J."/>
        </authorList>
    </citation>
    <scope>NUCLEOTIDE SEQUENCE</scope>
</reference>
<feature type="region of interest" description="Disordered" evidence="1">
    <location>
        <begin position="35"/>
        <end position="57"/>
    </location>
</feature>
<accession>A0A0F9H164</accession>
<evidence type="ECO:0000256" key="1">
    <source>
        <dbReference type="SAM" id="MobiDB-lite"/>
    </source>
</evidence>
<dbReference type="AlphaFoldDB" id="A0A0F9H164"/>
<proteinExistence type="predicted"/>
<name>A0A0F9H164_9ZZZZ</name>
<organism evidence="2">
    <name type="scientific">marine sediment metagenome</name>
    <dbReference type="NCBI Taxonomy" id="412755"/>
    <lineage>
        <taxon>unclassified sequences</taxon>
        <taxon>metagenomes</taxon>
        <taxon>ecological metagenomes</taxon>
    </lineage>
</organism>
<protein>
    <submittedName>
        <fullName evidence="2">Uncharacterized protein</fullName>
    </submittedName>
</protein>
<comment type="caution">
    <text evidence="2">The sequence shown here is derived from an EMBL/GenBank/DDBJ whole genome shotgun (WGS) entry which is preliminary data.</text>
</comment>
<evidence type="ECO:0000313" key="2">
    <source>
        <dbReference type="EMBL" id="KKL75360.1"/>
    </source>
</evidence>
<dbReference type="EMBL" id="LAZR01024373">
    <property type="protein sequence ID" value="KKL75360.1"/>
    <property type="molecule type" value="Genomic_DNA"/>
</dbReference>
<sequence>MPEQIPQEILDSITAVLSDINSHRIEDLYASEQREFVEPEQEPSGNGGAPQLLHQSQPTGVRRFSLYVRYVVVEEEKALKEQQGEEV</sequence>